<dbReference type="InterPro" id="IPR020846">
    <property type="entry name" value="MFS_dom"/>
</dbReference>
<dbReference type="PANTHER" id="PTHR23514">
    <property type="entry name" value="BYPASS OF STOP CODON PROTEIN 6"/>
    <property type="match status" value="1"/>
</dbReference>
<feature type="transmembrane region" description="Helical" evidence="7">
    <location>
        <begin position="351"/>
        <end position="372"/>
    </location>
</feature>
<dbReference type="STRING" id="709986.Deima_1362"/>
<organism evidence="9 10">
    <name type="scientific">Deinococcus maricopensis (strain DSM 21211 / LMG 22137 / NRRL B-23946 / LB-34)</name>
    <dbReference type="NCBI Taxonomy" id="709986"/>
    <lineage>
        <taxon>Bacteria</taxon>
        <taxon>Thermotogati</taxon>
        <taxon>Deinococcota</taxon>
        <taxon>Deinococci</taxon>
        <taxon>Deinococcales</taxon>
        <taxon>Deinococcaceae</taxon>
        <taxon>Deinococcus</taxon>
    </lineage>
</organism>
<dbReference type="Proteomes" id="UP000008635">
    <property type="component" value="Chromosome"/>
</dbReference>
<sequence precursor="true">MQGTVCCNAVTRPLSLLYALGFVTFLLLGIMQTAYGPAMPLFRARYGLSTEVVSLLASLHFLGGAAGTLLSAWLLPWLGLKRMLLTAGGTLVVGALTLAFAPVWPLAMVGALVGGVGLGLFSSGFNLAFANLGARAPLLLNLLNAVYSVGVILAPIVVWALTGVRGAVWPFALIGAALLLVTLALTRAEAPPAAPPVRTAASRAGVPLFALLFLLYVAMEAGVATWVTAHLRATHTAAQAAFLASLFGVGFAAGRFVGAPVAARLPGRTLVPAVLVLATLTLLAARVPTLAPFAYPLVGLLIGPVFPTALAWFGQLYSTRAAPYLLTAGSLGGALIQPVVGWFVARDGAGVIPTVLSVNALLATAVVAWIWWATRPATPGDVADLRA</sequence>
<evidence type="ECO:0000256" key="7">
    <source>
        <dbReference type="SAM" id="Phobius"/>
    </source>
</evidence>
<feature type="transmembrane region" description="Helical" evidence="7">
    <location>
        <begin position="107"/>
        <end position="130"/>
    </location>
</feature>
<accession>E8U7H3</accession>
<evidence type="ECO:0000256" key="4">
    <source>
        <dbReference type="ARBA" id="ARBA00022692"/>
    </source>
</evidence>
<dbReference type="EMBL" id="CP002454">
    <property type="protein sequence ID" value="ADV67012.1"/>
    <property type="molecule type" value="Genomic_DNA"/>
</dbReference>
<evidence type="ECO:0000313" key="10">
    <source>
        <dbReference type="Proteomes" id="UP000008635"/>
    </source>
</evidence>
<keyword evidence="3" id="KW-0813">Transport</keyword>
<dbReference type="Pfam" id="PF07690">
    <property type="entry name" value="MFS_1"/>
    <property type="match status" value="1"/>
</dbReference>
<dbReference type="GO" id="GO:0022857">
    <property type="term" value="F:transmembrane transporter activity"/>
    <property type="evidence" value="ECO:0007669"/>
    <property type="project" value="InterPro"/>
</dbReference>
<protein>
    <submittedName>
        <fullName evidence="9">Major facilitator superfamily MFS_1</fullName>
    </submittedName>
</protein>
<feature type="transmembrane region" description="Helical" evidence="7">
    <location>
        <begin position="55"/>
        <end position="76"/>
    </location>
</feature>
<dbReference type="PANTHER" id="PTHR23514:SF3">
    <property type="entry name" value="BYPASS OF STOP CODON PROTEIN 6"/>
    <property type="match status" value="1"/>
</dbReference>
<feature type="transmembrane region" description="Helical" evidence="7">
    <location>
        <begin position="142"/>
        <end position="161"/>
    </location>
</feature>
<dbReference type="Gene3D" id="1.20.1250.20">
    <property type="entry name" value="MFS general substrate transporter like domains"/>
    <property type="match status" value="2"/>
</dbReference>
<comment type="subcellular location">
    <subcellularLocation>
        <location evidence="1">Endomembrane system</location>
        <topology evidence="1">Multi-pass membrane protein</topology>
    </subcellularLocation>
</comment>
<evidence type="ECO:0000256" key="3">
    <source>
        <dbReference type="ARBA" id="ARBA00022448"/>
    </source>
</evidence>
<dbReference type="InterPro" id="IPR036259">
    <property type="entry name" value="MFS_trans_sf"/>
</dbReference>
<dbReference type="InterPro" id="IPR051788">
    <property type="entry name" value="MFS_Transporter"/>
</dbReference>
<comment type="similarity">
    <text evidence="2">Belongs to the major facilitator superfamily.</text>
</comment>
<feature type="transmembrane region" description="Helical" evidence="7">
    <location>
        <begin position="325"/>
        <end position="345"/>
    </location>
</feature>
<gene>
    <name evidence="9" type="ordered locus">Deima_1362</name>
</gene>
<dbReference type="HOGENOM" id="CLU_054573_0_0_0"/>
<reference evidence="10" key="2">
    <citation type="submission" date="2011-01" db="EMBL/GenBank/DDBJ databases">
        <title>The complete genome of Deinococcus maricopensis DSM 21211.</title>
        <authorList>
            <consortium name="US DOE Joint Genome Institute (JGI-PGF)"/>
            <person name="Lucas S."/>
            <person name="Copeland A."/>
            <person name="Lapidus A."/>
            <person name="Goodwin L."/>
            <person name="Pitluck S."/>
            <person name="Kyrpides N."/>
            <person name="Mavromatis K."/>
            <person name="Pagani I."/>
            <person name="Ivanova N."/>
            <person name="Ovchinnikova G."/>
            <person name="Zeytun A."/>
            <person name="Detter J.C."/>
            <person name="Han C."/>
            <person name="Land M."/>
            <person name="Hauser L."/>
            <person name="Markowitz V."/>
            <person name="Cheng J.-F."/>
            <person name="Hugenholtz P."/>
            <person name="Woyke T."/>
            <person name="Wu D."/>
            <person name="Pukall R."/>
            <person name="Gehrich-Schroeter G."/>
            <person name="Brambilla E."/>
            <person name="Klenk H.-P."/>
            <person name="Eisen J.A."/>
        </authorList>
    </citation>
    <scope>NUCLEOTIDE SEQUENCE [LARGE SCALE GENOMIC DNA]</scope>
    <source>
        <strain evidence="10">DSM 21211 / LMG 22137 / NRRL B-23946 / LB-34</strain>
    </source>
</reference>
<dbReference type="eggNOG" id="COG0738">
    <property type="taxonomic scope" value="Bacteria"/>
</dbReference>
<keyword evidence="4 7" id="KW-0812">Transmembrane</keyword>
<name>E8U7H3_DEIML</name>
<evidence type="ECO:0000256" key="2">
    <source>
        <dbReference type="ARBA" id="ARBA00008335"/>
    </source>
</evidence>
<proteinExistence type="inferred from homology"/>
<evidence type="ECO:0000259" key="8">
    <source>
        <dbReference type="PROSITE" id="PS50850"/>
    </source>
</evidence>
<evidence type="ECO:0000256" key="6">
    <source>
        <dbReference type="ARBA" id="ARBA00023136"/>
    </source>
</evidence>
<feature type="transmembrane region" description="Helical" evidence="7">
    <location>
        <begin position="237"/>
        <end position="257"/>
    </location>
</feature>
<evidence type="ECO:0000313" key="9">
    <source>
        <dbReference type="EMBL" id="ADV67012.1"/>
    </source>
</evidence>
<feature type="transmembrane region" description="Helical" evidence="7">
    <location>
        <begin position="293"/>
        <end position="313"/>
    </location>
</feature>
<feature type="domain" description="Major facilitator superfamily (MFS) profile" evidence="8">
    <location>
        <begin position="13"/>
        <end position="387"/>
    </location>
</feature>
<keyword evidence="10" id="KW-1185">Reference proteome</keyword>
<dbReference type="InterPro" id="IPR011701">
    <property type="entry name" value="MFS"/>
</dbReference>
<dbReference type="GO" id="GO:0016020">
    <property type="term" value="C:membrane"/>
    <property type="evidence" value="ECO:0007669"/>
    <property type="project" value="TreeGrafter"/>
</dbReference>
<feature type="transmembrane region" description="Helical" evidence="7">
    <location>
        <begin position="167"/>
        <end position="185"/>
    </location>
</feature>
<keyword evidence="6 7" id="KW-0472">Membrane</keyword>
<feature type="transmembrane region" description="Helical" evidence="7">
    <location>
        <begin position="206"/>
        <end position="231"/>
    </location>
</feature>
<dbReference type="GO" id="GO:0012505">
    <property type="term" value="C:endomembrane system"/>
    <property type="evidence" value="ECO:0007669"/>
    <property type="project" value="UniProtKB-SubCell"/>
</dbReference>
<dbReference type="KEGG" id="dmr:Deima_1362"/>
<feature type="transmembrane region" description="Helical" evidence="7">
    <location>
        <begin position="269"/>
        <end position="287"/>
    </location>
</feature>
<evidence type="ECO:0000256" key="5">
    <source>
        <dbReference type="ARBA" id="ARBA00022989"/>
    </source>
</evidence>
<feature type="transmembrane region" description="Helical" evidence="7">
    <location>
        <begin position="16"/>
        <end position="35"/>
    </location>
</feature>
<dbReference type="PROSITE" id="PS50850">
    <property type="entry name" value="MFS"/>
    <property type="match status" value="1"/>
</dbReference>
<evidence type="ECO:0000256" key="1">
    <source>
        <dbReference type="ARBA" id="ARBA00004127"/>
    </source>
</evidence>
<reference evidence="9 10" key="1">
    <citation type="journal article" date="2011" name="Stand. Genomic Sci.">
        <title>Complete genome sequence of Deinococcus maricopensis type strain (LB-34).</title>
        <authorList>
            <person name="Pukall R."/>
            <person name="Zeytun A."/>
            <person name="Lucas S."/>
            <person name="Lapidus A."/>
            <person name="Hammon N."/>
            <person name="Deshpande S."/>
            <person name="Nolan M."/>
            <person name="Cheng J.F."/>
            <person name="Pitluck S."/>
            <person name="Liolios K."/>
            <person name="Pagani I."/>
            <person name="Mikhailova N."/>
            <person name="Ivanova N."/>
            <person name="Mavromatis K."/>
            <person name="Pati A."/>
            <person name="Tapia R."/>
            <person name="Han C."/>
            <person name="Goodwin L."/>
            <person name="Chen A."/>
            <person name="Palaniappan K."/>
            <person name="Land M."/>
            <person name="Hauser L."/>
            <person name="Chang Y.J."/>
            <person name="Jeffries C.D."/>
            <person name="Brambilla E.M."/>
            <person name="Rohde M."/>
            <person name="Goker M."/>
            <person name="Detter J.C."/>
            <person name="Woyke T."/>
            <person name="Bristow J."/>
            <person name="Eisen J.A."/>
            <person name="Markowitz V."/>
            <person name="Hugenholtz P."/>
            <person name="Kyrpides N.C."/>
            <person name="Klenk H.P."/>
        </authorList>
    </citation>
    <scope>NUCLEOTIDE SEQUENCE [LARGE SCALE GENOMIC DNA]</scope>
    <source>
        <strain evidence="10">DSM 21211 / LMG 22137 / NRRL B-23946 / LB-34</strain>
    </source>
</reference>
<keyword evidence="5 7" id="KW-1133">Transmembrane helix</keyword>
<feature type="transmembrane region" description="Helical" evidence="7">
    <location>
        <begin position="83"/>
        <end position="101"/>
    </location>
</feature>
<dbReference type="SUPFAM" id="SSF103473">
    <property type="entry name" value="MFS general substrate transporter"/>
    <property type="match status" value="1"/>
</dbReference>
<dbReference type="AlphaFoldDB" id="E8U7H3"/>